<dbReference type="Gene3D" id="2.30.30.110">
    <property type="match status" value="1"/>
</dbReference>
<evidence type="ECO:0000256" key="2">
    <source>
        <dbReference type="ARBA" id="ARBA00015075"/>
    </source>
</evidence>
<keyword evidence="9" id="KW-1185">Reference proteome</keyword>
<keyword evidence="4" id="KW-0805">Transcription regulation</keyword>
<dbReference type="InterPro" id="IPR002712">
    <property type="entry name" value="CcdB"/>
</dbReference>
<evidence type="ECO:0000313" key="9">
    <source>
        <dbReference type="Proteomes" id="UP000321548"/>
    </source>
</evidence>
<evidence type="ECO:0000256" key="4">
    <source>
        <dbReference type="ARBA" id="ARBA00023015"/>
    </source>
</evidence>
<evidence type="ECO:0000256" key="1">
    <source>
        <dbReference type="ARBA" id="ARBA00005230"/>
    </source>
</evidence>
<evidence type="ECO:0000256" key="7">
    <source>
        <dbReference type="ARBA" id="ARBA00033135"/>
    </source>
</evidence>
<accession>A0A5C8NXQ4</accession>
<dbReference type="InterPro" id="IPR011067">
    <property type="entry name" value="Plasmid_toxin/cell-grow_inhib"/>
</dbReference>
<dbReference type="GO" id="GO:0006276">
    <property type="term" value="P:plasmid maintenance"/>
    <property type="evidence" value="ECO:0007669"/>
    <property type="project" value="InterPro"/>
</dbReference>
<evidence type="ECO:0000256" key="3">
    <source>
        <dbReference type="ARBA" id="ARBA00022491"/>
    </source>
</evidence>
<dbReference type="GO" id="GO:0008657">
    <property type="term" value="F:DNA topoisomerase type II (double strand cut, ATP-hydrolyzing) inhibitor activity"/>
    <property type="evidence" value="ECO:0007669"/>
    <property type="project" value="InterPro"/>
</dbReference>
<dbReference type="OrthoDB" id="9813510at2"/>
<dbReference type="Proteomes" id="UP000321548">
    <property type="component" value="Unassembled WGS sequence"/>
</dbReference>
<reference evidence="8 9" key="1">
    <citation type="submission" date="2019-06" db="EMBL/GenBank/DDBJ databases">
        <title>Quisquiliibacterium sp. nov., isolated from a maize field.</title>
        <authorList>
            <person name="Lin S.-Y."/>
            <person name="Tsai C.-F."/>
            <person name="Young C.-C."/>
        </authorList>
    </citation>
    <scope>NUCLEOTIDE SEQUENCE [LARGE SCALE GENOMIC DNA]</scope>
    <source>
        <strain evidence="8 9">CC-CFT501</strain>
    </source>
</reference>
<proteinExistence type="inferred from homology"/>
<dbReference type="EMBL" id="VDUY01000003">
    <property type="protein sequence ID" value="TXL66088.1"/>
    <property type="molecule type" value="Genomic_DNA"/>
</dbReference>
<protein>
    <recommendedName>
        <fullName evidence="2">Toxin CcdB</fullName>
    </recommendedName>
    <alternativeName>
        <fullName evidence="7">Cytotoxic protein CcdB</fullName>
    </alternativeName>
    <alternativeName>
        <fullName evidence="6">Protein LetD</fullName>
    </alternativeName>
</protein>
<keyword evidence="3" id="KW-0678">Repressor</keyword>
<gene>
    <name evidence="8" type="ORF">FHP08_08415</name>
</gene>
<evidence type="ECO:0000256" key="6">
    <source>
        <dbReference type="ARBA" id="ARBA00029628"/>
    </source>
</evidence>
<keyword evidence="5" id="KW-0804">Transcription</keyword>
<comment type="caution">
    <text evidence="8">The sequence shown here is derived from an EMBL/GenBank/DDBJ whole genome shotgun (WGS) entry which is preliminary data.</text>
</comment>
<evidence type="ECO:0000313" key="8">
    <source>
        <dbReference type="EMBL" id="TXL66088.1"/>
    </source>
</evidence>
<dbReference type="Pfam" id="PF01845">
    <property type="entry name" value="CcdB"/>
    <property type="match status" value="1"/>
</dbReference>
<sequence length="104" mass="11304">MAQFDVHRNADPGSRKRYPLLLDVQADILESLGTRVVVPLAEVGERSPTISRLMPVFEVDGRRVAMHTAELAGVARKALGPRVESLAPRRHEIVAALDVIISGA</sequence>
<name>A0A5C8NXQ4_9BURK</name>
<dbReference type="RefSeq" id="WP_147704002.1">
    <property type="nucleotide sequence ID" value="NZ_VDUY01000003.1"/>
</dbReference>
<dbReference type="SUPFAM" id="SSF50118">
    <property type="entry name" value="Cell growth inhibitor/plasmid maintenance toxic component"/>
    <property type="match status" value="1"/>
</dbReference>
<evidence type="ECO:0000256" key="5">
    <source>
        <dbReference type="ARBA" id="ARBA00023163"/>
    </source>
</evidence>
<organism evidence="8 9">
    <name type="scientific">Zeimonas arvi</name>
    <dbReference type="NCBI Taxonomy" id="2498847"/>
    <lineage>
        <taxon>Bacteria</taxon>
        <taxon>Pseudomonadati</taxon>
        <taxon>Pseudomonadota</taxon>
        <taxon>Betaproteobacteria</taxon>
        <taxon>Burkholderiales</taxon>
        <taxon>Burkholderiaceae</taxon>
        <taxon>Zeimonas</taxon>
    </lineage>
</organism>
<dbReference type="AlphaFoldDB" id="A0A5C8NXQ4"/>
<comment type="similarity">
    <text evidence="1">Belongs to the CcdB toxin family.</text>
</comment>